<dbReference type="SUPFAM" id="SSF69279">
    <property type="entry name" value="Phage tail proteins"/>
    <property type="match status" value="1"/>
</dbReference>
<name>A0AB73C368_9FUSO</name>
<comment type="caution">
    <text evidence="1">The sequence shown here is derived from an EMBL/GenBank/DDBJ whole genome shotgun (WGS) entry which is preliminary data.</text>
</comment>
<dbReference type="AlphaFoldDB" id="A0AB73C368"/>
<evidence type="ECO:0000313" key="1">
    <source>
        <dbReference type="EMBL" id="KDE72442.1"/>
    </source>
</evidence>
<organism evidence="1 2">
    <name type="scientific">Fusobacterium necrophorum DJ-2</name>
    <dbReference type="NCBI Taxonomy" id="1441737"/>
    <lineage>
        <taxon>Bacteria</taxon>
        <taxon>Fusobacteriati</taxon>
        <taxon>Fusobacteriota</taxon>
        <taxon>Fusobacteriia</taxon>
        <taxon>Fusobacteriales</taxon>
        <taxon>Fusobacteriaceae</taxon>
        <taxon>Fusobacterium</taxon>
    </lineage>
</organism>
<reference evidence="1 2" key="1">
    <citation type="submission" date="2014-01" db="EMBL/GenBank/DDBJ databases">
        <title>Comparative genomics of Fusobacterium necrophorum wild isolates.</title>
        <authorList>
            <person name="Kittichotirat W."/>
            <person name="Bumgarner R.E."/>
            <person name="Lawrence P."/>
        </authorList>
    </citation>
    <scope>NUCLEOTIDE SEQUENCE [LARGE SCALE GENOMIC DNA]</scope>
    <source>
        <strain evidence="1 2">DJ-2</strain>
    </source>
</reference>
<accession>A0AB73C368</accession>
<protein>
    <submittedName>
        <fullName evidence="1">Late control protein D</fullName>
    </submittedName>
</protein>
<proteinExistence type="predicted"/>
<dbReference type="EMBL" id="JAAH01000053">
    <property type="protein sequence ID" value="KDE72442.1"/>
    <property type="molecule type" value="Genomic_DNA"/>
</dbReference>
<dbReference type="Proteomes" id="UP000027058">
    <property type="component" value="Unassembled WGS sequence"/>
</dbReference>
<gene>
    <name evidence="1" type="ORF">FUSO8_05160</name>
</gene>
<evidence type="ECO:0000313" key="2">
    <source>
        <dbReference type="Proteomes" id="UP000027058"/>
    </source>
</evidence>
<sequence>MEEIEMFLDTEKNIKAARRASLIVFYEGKNISSEIHNQLISCSQNDSINDLDTLDLTLENRDGVWLSSWMPSKGEEIRILLQLENWGEIERIVAHDMGTFFIDTVDFSGPPDLLNIKAISYDINSDIVDKKENHVWENVDFKTILSDIAKNREIEYICDISFNRKYLRIEQKLQSDFDFLKKLCEEAGYNLKLFNKKIVVFEEEKYEKKEVKKVFTKNQLESYRFYTEDTDTYSSCTIRYYDYKLKKNVEKKFSIKNRSSYKKRNKRDLLINEDKHITGKNRVEKDRQLKEIAKKALRGKNRKECKSTITFMGVEKLLYPGDTIFLNDFGKFSGKYLIDDIKINLLDYKMTAEMHKIMPMEVE</sequence>